<comment type="caution">
    <text evidence="2">The sequence shown here is derived from an EMBL/GenBank/DDBJ whole genome shotgun (WGS) entry which is preliminary data.</text>
</comment>
<evidence type="ECO:0000256" key="1">
    <source>
        <dbReference type="SAM" id="MobiDB-lite"/>
    </source>
</evidence>
<evidence type="ECO:0000313" key="2">
    <source>
        <dbReference type="EMBL" id="MCI28527.1"/>
    </source>
</evidence>
<sequence length="99" mass="10901">MSTPPTSTASRNISKTSPFSSTQFSLFDVPVSHIRKMRLSCGQSELDNFAELSVDTWICIAAGPHLQELHLALFSSDYPGFRLPLCILSSSCTNLHSIR</sequence>
<evidence type="ECO:0000313" key="3">
    <source>
        <dbReference type="Proteomes" id="UP000265520"/>
    </source>
</evidence>
<dbReference type="Proteomes" id="UP000265520">
    <property type="component" value="Unassembled WGS sequence"/>
</dbReference>
<proteinExistence type="predicted"/>
<accession>A0A392QWW9</accession>
<keyword evidence="3" id="KW-1185">Reference proteome</keyword>
<organism evidence="2 3">
    <name type="scientific">Trifolium medium</name>
    <dbReference type="NCBI Taxonomy" id="97028"/>
    <lineage>
        <taxon>Eukaryota</taxon>
        <taxon>Viridiplantae</taxon>
        <taxon>Streptophyta</taxon>
        <taxon>Embryophyta</taxon>
        <taxon>Tracheophyta</taxon>
        <taxon>Spermatophyta</taxon>
        <taxon>Magnoliopsida</taxon>
        <taxon>eudicotyledons</taxon>
        <taxon>Gunneridae</taxon>
        <taxon>Pentapetalae</taxon>
        <taxon>rosids</taxon>
        <taxon>fabids</taxon>
        <taxon>Fabales</taxon>
        <taxon>Fabaceae</taxon>
        <taxon>Papilionoideae</taxon>
        <taxon>50 kb inversion clade</taxon>
        <taxon>NPAAA clade</taxon>
        <taxon>Hologalegina</taxon>
        <taxon>IRL clade</taxon>
        <taxon>Trifolieae</taxon>
        <taxon>Trifolium</taxon>
    </lineage>
</organism>
<reference evidence="2 3" key="1">
    <citation type="journal article" date="2018" name="Front. Plant Sci.">
        <title>Red Clover (Trifolium pratense) and Zigzag Clover (T. medium) - A Picture of Genomic Similarities and Differences.</title>
        <authorList>
            <person name="Dluhosova J."/>
            <person name="Istvanek J."/>
            <person name="Nedelnik J."/>
            <person name="Repkova J."/>
        </authorList>
    </citation>
    <scope>NUCLEOTIDE SEQUENCE [LARGE SCALE GENOMIC DNA]</scope>
    <source>
        <strain evidence="3">cv. 10/8</strain>
        <tissue evidence="2">Leaf</tissue>
    </source>
</reference>
<feature type="region of interest" description="Disordered" evidence="1">
    <location>
        <begin position="1"/>
        <end position="20"/>
    </location>
</feature>
<name>A0A392QWW9_9FABA</name>
<dbReference type="AlphaFoldDB" id="A0A392QWW9"/>
<protein>
    <submittedName>
        <fullName evidence="2">F-box/RNI/FBD-like domain protein</fullName>
    </submittedName>
</protein>
<dbReference type="EMBL" id="LXQA010166371">
    <property type="protein sequence ID" value="MCI28527.1"/>
    <property type="molecule type" value="Genomic_DNA"/>
</dbReference>